<organism evidence="1">
    <name type="scientific">Glycine soja</name>
    <name type="common">Wild soybean</name>
    <dbReference type="NCBI Taxonomy" id="3848"/>
    <lineage>
        <taxon>Eukaryota</taxon>
        <taxon>Viridiplantae</taxon>
        <taxon>Streptophyta</taxon>
        <taxon>Embryophyta</taxon>
        <taxon>Tracheophyta</taxon>
        <taxon>Spermatophyta</taxon>
        <taxon>Magnoliopsida</taxon>
        <taxon>eudicotyledons</taxon>
        <taxon>Gunneridae</taxon>
        <taxon>Pentapetalae</taxon>
        <taxon>rosids</taxon>
        <taxon>fabids</taxon>
        <taxon>Fabales</taxon>
        <taxon>Fabaceae</taxon>
        <taxon>Papilionoideae</taxon>
        <taxon>50 kb inversion clade</taxon>
        <taxon>NPAAA clade</taxon>
        <taxon>indigoferoid/millettioid clade</taxon>
        <taxon>Phaseoleae</taxon>
        <taxon>Glycine</taxon>
        <taxon>Glycine subgen. Soja</taxon>
    </lineage>
</organism>
<feature type="non-terminal residue" evidence="1">
    <location>
        <position position="1"/>
    </location>
</feature>
<accession>A0A0B2Q8I8</accession>
<name>A0A0B2Q8I8_GLYSO</name>
<reference evidence="1" key="1">
    <citation type="submission" date="2014-07" db="EMBL/GenBank/DDBJ databases">
        <title>Identification of a novel salt tolerance gene in wild soybean by whole-genome sequencing.</title>
        <authorList>
            <person name="Lam H.-M."/>
            <person name="Qi X."/>
            <person name="Li M.-W."/>
            <person name="Liu X."/>
            <person name="Xie M."/>
            <person name="Ni M."/>
            <person name="Xu X."/>
        </authorList>
    </citation>
    <scope>NUCLEOTIDE SEQUENCE [LARGE SCALE GENOMIC DNA]</scope>
    <source>
        <tissue evidence="1">Root</tissue>
    </source>
</reference>
<dbReference type="AlphaFoldDB" id="A0A0B2Q8I8"/>
<dbReference type="EMBL" id="KN660516">
    <property type="protein sequence ID" value="KHN16328.1"/>
    <property type="molecule type" value="Genomic_DNA"/>
</dbReference>
<gene>
    <name evidence="1" type="ORF">glysoja_046427</name>
</gene>
<protein>
    <submittedName>
        <fullName evidence="1">Uncharacterized protein</fullName>
    </submittedName>
</protein>
<proteinExistence type="predicted"/>
<dbReference type="Proteomes" id="UP000053555">
    <property type="component" value="Unassembled WGS sequence"/>
</dbReference>
<sequence>TQFLVQETINSREVWPIGDFTVRQDERWCGYDKFQKLYMSYSHVVATCKQAHHEYRNYIHSVYTLESIVYWPLCYEPMICLDPNKKRNSKGHLVSSRIHTKIDI</sequence>
<evidence type="ECO:0000313" key="1">
    <source>
        <dbReference type="EMBL" id="KHN16328.1"/>
    </source>
</evidence>